<reference evidence="2 3" key="1">
    <citation type="journal article" date="2009" name="Int. J. Syst. Evol. Microbiol.">
        <title>Paenibacillus contaminans sp. nov., isolated from a contaminated laboratory plate.</title>
        <authorList>
            <person name="Chou J.H."/>
            <person name="Lee J.H."/>
            <person name="Lin M.C."/>
            <person name="Chang P.S."/>
            <person name="Arun A.B."/>
            <person name="Young C.C."/>
            <person name="Chen W.M."/>
        </authorList>
    </citation>
    <scope>NUCLEOTIDE SEQUENCE [LARGE SCALE GENOMIC DNA]</scope>
    <source>
        <strain evidence="2 3">CKOBP-6</strain>
    </source>
</reference>
<proteinExistence type="predicted"/>
<dbReference type="EMBL" id="QMFB01000016">
    <property type="protein sequence ID" value="RAV18560.1"/>
    <property type="molecule type" value="Genomic_DNA"/>
</dbReference>
<dbReference type="PANTHER" id="PTHR43031:SF17">
    <property type="entry name" value="SULFURTRANSFERASE YTWF-RELATED"/>
    <property type="match status" value="1"/>
</dbReference>
<sequence length="105" mass="11671">MKQIDPEQLLAIIADGSLDEAQLIDVREEGEWAYYHLEEAELIPMQTIPARLDDISRDKPVYVICAHGVRSAMVCRFLEENGFGNAVNVRGGMADVAALKGFSYD</sequence>
<dbReference type="InterPro" id="IPR001763">
    <property type="entry name" value="Rhodanese-like_dom"/>
</dbReference>
<dbReference type="AlphaFoldDB" id="A0A329MF67"/>
<feature type="domain" description="Rhodanese" evidence="1">
    <location>
        <begin position="17"/>
        <end position="100"/>
    </location>
</feature>
<dbReference type="RefSeq" id="WP_113033749.1">
    <property type="nucleotide sequence ID" value="NZ_QMFB01000016.1"/>
</dbReference>
<accession>A0A329MF67</accession>
<comment type="caution">
    <text evidence="2">The sequence shown here is derived from an EMBL/GenBank/DDBJ whole genome shotgun (WGS) entry which is preliminary data.</text>
</comment>
<name>A0A329MF67_9BACL</name>
<dbReference type="Pfam" id="PF00581">
    <property type="entry name" value="Rhodanese"/>
    <property type="match status" value="1"/>
</dbReference>
<dbReference type="SMART" id="SM00450">
    <property type="entry name" value="RHOD"/>
    <property type="match status" value="1"/>
</dbReference>
<dbReference type="InterPro" id="IPR036873">
    <property type="entry name" value="Rhodanese-like_dom_sf"/>
</dbReference>
<gene>
    <name evidence="2" type="ORF">DQG23_24985</name>
</gene>
<evidence type="ECO:0000259" key="1">
    <source>
        <dbReference type="PROSITE" id="PS50206"/>
    </source>
</evidence>
<protein>
    <submittedName>
        <fullName evidence="2">Rhodanese-like domain-containing protein</fullName>
    </submittedName>
</protein>
<dbReference type="SUPFAM" id="SSF52821">
    <property type="entry name" value="Rhodanese/Cell cycle control phosphatase"/>
    <property type="match status" value="1"/>
</dbReference>
<organism evidence="2 3">
    <name type="scientific">Paenibacillus contaminans</name>
    <dbReference type="NCBI Taxonomy" id="450362"/>
    <lineage>
        <taxon>Bacteria</taxon>
        <taxon>Bacillati</taxon>
        <taxon>Bacillota</taxon>
        <taxon>Bacilli</taxon>
        <taxon>Bacillales</taxon>
        <taxon>Paenibacillaceae</taxon>
        <taxon>Paenibacillus</taxon>
    </lineage>
</organism>
<dbReference type="CDD" id="cd00158">
    <property type="entry name" value="RHOD"/>
    <property type="match status" value="1"/>
</dbReference>
<dbReference type="PROSITE" id="PS50206">
    <property type="entry name" value="RHODANESE_3"/>
    <property type="match status" value="1"/>
</dbReference>
<dbReference type="OrthoDB" id="9800872at2"/>
<evidence type="ECO:0000313" key="2">
    <source>
        <dbReference type="EMBL" id="RAV18560.1"/>
    </source>
</evidence>
<keyword evidence="3" id="KW-1185">Reference proteome</keyword>
<dbReference type="InterPro" id="IPR050229">
    <property type="entry name" value="GlpE_sulfurtransferase"/>
</dbReference>
<dbReference type="Gene3D" id="3.40.250.10">
    <property type="entry name" value="Rhodanese-like domain"/>
    <property type="match status" value="1"/>
</dbReference>
<dbReference type="Proteomes" id="UP000250369">
    <property type="component" value="Unassembled WGS sequence"/>
</dbReference>
<evidence type="ECO:0000313" key="3">
    <source>
        <dbReference type="Proteomes" id="UP000250369"/>
    </source>
</evidence>
<dbReference type="PANTHER" id="PTHR43031">
    <property type="entry name" value="FAD-DEPENDENT OXIDOREDUCTASE"/>
    <property type="match status" value="1"/>
</dbReference>